<keyword evidence="2" id="KW-1185">Reference proteome</keyword>
<organism evidence="1 2">
    <name type="scientific">Acinetobacter populi</name>
    <dbReference type="NCBI Taxonomy" id="1582270"/>
    <lineage>
        <taxon>Bacteria</taxon>
        <taxon>Pseudomonadati</taxon>
        <taxon>Pseudomonadota</taxon>
        <taxon>Gammaproteobacteria</taxon>
        <taxon>Moraxellales</taxon>
        <taxon>Moraxellaceae</taxon>
        <taxon>Acinetobacter</taxon>
    </lineage>
</organism>
<comment type="caution">
    <text evidence="1">The sequence shown here is derived from an EMBL/GenBank/DDBJ whole genome shotgun (WGS) entry which is preliminary data.</text>
</comment>
<protein>
    <submittedName>
        <fullName evidence="1">MerR family transcriptional regulator</fullName>
    </submittedName>
</protein>
<name>A0A1Z9YWR4_9GAMM</name>
<sequence length="106" mass="12512">MSKITIREIQIPHVCDSEIVDQHSSLNFIQFVQACGQDESWVFQLFEYDILSSPNNDPKHYQFLGEDLARARKVYRLQRDFDASFRAVAVMLDLIDEVQHLRKQLR</sequence>
<dbReference type="Proteomes" id="UP000196536">
    <property type="component" value="Unassembled WGS sequence"/>
</dbReference>
<accession>A0A1Z9YWR4</accession>
<dbReference type="RefSeq" id="WP_087621019.1">
    <property type="nucleotide sequence ID" value="NZ_NEXX01000004.1"/>
</dbReference>
<evidence type="ECO:0000313" key="2">
    <source>
        <dbReference type="Proteomes" id="UP000196536"/>
    </source>
</evidence>
<reference evidence="1 2" key="1">
    <citation type="submission" date="2017-05" db="EMBL/GenBank/DDBJ databases">
        <title>Acinetobacter populi ANC 5415 (= PBJ7), whole genome shotgun sequencing project.</title>
        <authorList>
            <person name="Nemec A."/>
            <person name="Radolfova-Krizova L."/>
        </authorList>
    </citation>
    <scope>NUCLEOTIDE SEQUENCE [LARGE SCALE GENOMIC DNA]</scope>
    <source>
        <strain evidence="1 2">PBJ7</strain>
    </source>
</reference>
<dbReference type="PROSITE" id="PS51257">
    <property type="entry name" value="PROKAR_LIPOPROTEIN"/>
    <property type="match status" value="1"/>
</dbReference>
<dbReference type="EMBL" id="NEXX01000004">
    <property type="protein sequence ID" value="OUY06662.1"/>
    <property type="molecule type" value="Genomic_DNA"/>
</dbReference>
<dbReference type="Gene3D" id="1.10.1660.10">
    <property type="match status" value="1"/>
</dbReference>
<dbReference type="Pfam" id="PF13591">
    <property type="entry name" value="MerR_2"/>
    <property type="match status" value="1"/>
</dbReference>
<proteinExistence type="predicted"/>
<evidence type="ECO:0000313" key="1">
    <source>
        <dbReference type="EMBL" id="OUY06662.1"/>
    </source>
</evidence>
<dbReference type="AlphaFoldDB" id="A0A1Z9YWR4"/>
<gene>
    <name evidence="1" type="ORF">CAP51_12080</name>
</gene>
<dbReference type="OrthoDB" id="5297409at2"/>